<evidence type="ECO:0000313" key="3">
    <source>
        <dbReference type="Proteomes" id="UP000291286"/>
    </source>
</evidence>
<evidence type="ECO:0000313" key="2">
    <source>
        <dbReference type="EMBL" id="TAA29830.1"/>
    </source>
</evidence>
<comment type="caution">
    <text evidence="2">The sequence shown here is derived from an EMBL/GenBank/DDBJ whole genome shotgun (WGS) entry which is preliminary data.</text>
</comment>
<dbReference type="AlphaFoldDB" id="A0A4Q8LIN3"/>
<proteinExistence type="predicted"/>
<name>A0A4Q8LIN3_9GAMM</name>
<feature type="compositionally biased region" description="Pro residues" evidence="1">
    <location>
        <begin position="19"/>
        <end position="31"/>
    </location>
</feature>
<dbReference type="EMBL" id="SHMB01000003">
    <property type="protein sequence ID" value="TAA29830.1"/>
    <property type="molecule type" value="Genomic_DNA"/>
</dbReference>
<sequence length="60" mass="6744">MARISIARRCAWPASHRPAGPPRPSPGPPGARPAARPRPRPRRRPRWRAAATWPAPRARR</sequence>
<protein>
    <submittedName>
        <fullName evidence="2">Uncharacterized protein</fullName>
    </submittedName>
</protein>
<feature type="region of interest" description="Disordered" evidence="1">
    <location>
        <begin position="1"/>
        <end position="60"/>
    </location>
</feature>
<dbReference type="Proteomes" id="UP000291286">
    <property type="component" value="Unassembled WGS sequence"/>
</dbReference>
<reference evidence="2 3" key="1">
    <citation type="submission" date="2019-02" db="EMBL/GenBank/DDBJ databases">
        <title>WGS of Pseudoxanthomonas species novum from clinical isolates.</title>
        <authorList>
            <person name="Bernier A.-M."/>
            <person name="Bernard K."/>
            <person name="Vachon A."/>
        </authorList>
    </citation>
    <scope>NUCLEOTIDE SEQUENCE [LARGE SCALE GENOMIC DNA]</scope>
    <source>
        <strain evidence="2 3">NML171202</strain>
    </source>
</reference>
<organism evidence="2 3">
    <name type="scientific">Pseudoxanthomonas winnipegensis</name>
    <dbReference type="NCBI Taxonomy" id="2480810"/>
    <lineage>
        <taxon>Bacteria</taxon>
        <taxon>Pseudomonadati</taxon>
        <taxon>Pseudomonadota</taxon>
        <taxon>Gammaproteobacteria</taxon>
        <taxon>Lysobacterales</taxon>
        <taxon>Lysobacteraceae</taxon>
        <taxon>Pseudoxanthomonas</taxon>
    </lineage>
</organism>
<gene>
    <name evidence="2" type="ORF">EA661_09820</name>
</gene>
<feature type="compositionally biased region" description="Basic residues" evidence="1">
    <location>
        <begin position="35"/>
        <end position="47"/>
    </location>
</feature>
<accession>A0A4Q8LIN3</accession>
<feature type="compositionally biased region" description="Low complexity" evidence="1">
    <location>
        <begin position="48"/>
        <end position="60"/>
    </location>
</feature>
<evidence type="ECO:0000256" key="1">
    <source>
        <dbReference type="SAM" id="MobiDB-lite"/>
    </source>
</evidence>